<dbReference type="AlphaFoldDB" id="A0A2U0SDP7"/>
<keyword evidence="2" id="KW-1185">Reference proteome</keyword>
<evidence type="ECO:0000313" key="1">
    <source>
        <dbReference type="EMBL" id="PVX29506.1"/>
    </source>
</evidence>
<evidence type="ECO:0000313" key="2">
    <source>
        <dbReference type="Proteomes" id="UP000245890"/>
    </source>
</evidence>
<name>A0A2U0SDP7_9SPHN</name>
<sequence>MRLFRVIDPVSRLVAALFLVFALCWQAGIVRAHIHEVPGFAAASAVHRANHPSRSGDEGQDCPVCAEEAAAGVYLAAAPPVLAAPIEAPIWRAAIVADPAPRLLRSHDWRSRAPPILRTT</sequence>
<comment type="caution">
    <text evidence="1">The sequence shown here is derived from an EMBL/GenBank/DDBJ whole genome shotgun (WGS) entry which is preliminary data.</text>
</comment>
<accession>A0A2U0SDP7</accession>
<reference evidence="1 2" key="1">
    <citation type="submission" date="2018-05" db="EMBL/GenBank/DDBJ databases">
        <title>Description of Sphingomonas pokkalii sp nov, isolated from the rhizosphere of saline tolerant pokkali rice and its draft genome analysis.</title>
        <authorList>
            <person name="Menon R."/>
            <person name="Kumari S."/>
            <person name="Rameshkumar N."/>
        </authorList>
    </citation>
    <scope>NUCLEOTIDE SEQUENCE [LARGE SCALE GENOMIC DNA]</scope>
    <source>
        <strain evidence="1 2">L3B27</strain>
    </source>
</reference>
<proteinExistence type="predicted"/>
<protein>
    <recommendedName>
        <fullName evidence="3">DUF2946 domain-containing protein</fullName>
    </recommendedName>
</protein>
<dbReference type="OrthoDB" id="7573821at2"/>
<evidence type="ECO:0008006" key="3">
    <source>
        <dbReference type="Google" id="ProtNLM"/>
    </source>
</evidence>
<organism evidence="1 2">
    <name type="scientific">Sphingomonas pokkalii</name>
    <dbReference type="NCBI Taxonomy" id="2175090"/>
    <lineage>
        <taxon>Bacteria</taxon>
        <taxon>Pseudomonadati</taxon>
        <taxon>Pseudomonadota</taxon>
        <taxon>Alphaproteobacteria</taxon>
        <taxon>Sphingomonadales</taxon>
        <taxon>Sphingomonadaceae</taxon>
        <taxon>Sphingomonas</taxon>
    </lineage>
</organism>
<dbReference type="RefSeq" id="WP_116468942.1">
    <property type="nucleotide sequence ID" value="NZ_QENQ01000001.1"/>
</dbReference>
<dbReference type="Proteomes" id="UP000245890">
    <property type="component" value="Unassembled WGS sequence"/>
</dbReference>
<gene>
    <name evidence="1" type="ORF">DD559_09410</name>
</gene>
<dbReference type="EMBL" id="QENQ01000001">
    <property type="protein sequence ID" value="PVX29506.1"/>
    <property type="molecule type" value="Genomic_DNA"/>
</dbReference>